<comment type="catalytic activity">
    <reaction evidence="10">
        <text>Mg(2+)(in) = Mg(2+)(out)</text>
        <dbReference type="Rhea" id="RHEA:29827"/>
        <dbReference type="ChEBI" id="CHEBI:18420"/>
    </reaction>
</comment>
<dbReference type="Pfam" id="PF01544">
    <property type="entry name" value="CorA"/>
    <property type="match status" value="1"/>
</dbReference>
<dbReference type="PANTHER" id="PTHR46494:SF1">
    <property type="entry name" value="CORA FAMILY METAL ION TRANSPORTER (EUROFUNG)"/>
    <property type="match status" value="1"/>
</dbReference>
<name>A0A345YA88_9NEIS</name>
<evidence type="ECO:0000256" key="6">
    <source>
        <dbReference type="ARBA" id="ARBA00022842"/>
    </source>
</evidence>
<dbReference type="SUPFAM" id="SSF144083">
    <property type="entry name" value="Magnesium transport protein CorA, transmembrane region"/>
    <property type="match status" value="1"/>
</dbReference>
<evidence type="ECO:0000313" key="13">
    <source>
        <dbReference type="EMBL" id="AXK40840.1"/>
    </source>
</evidence>
<dbReference type="GO" id="GO:0000287">
    <property type="term" value="F:magnesium ion binding"/>
    <property type="evidence" value="ECO:0007669"/>
    <property type="project" value="TreeGrafter"/>
</dbReference>
<keyword evidence="4 12" id="KW-1003">Cell membrane</keyword>
<feature type="transmembrane region" description="Helical" evidence="12">
    <location>
        <begin position="266"/>
        <end position="285"/>
    </location>
</feature>
<keyword evidence="7 12" id="KW-1133">Transmembrane helix</keyword>
<comment type="similarity">
    <text evidence="2 12">Belongs to the CorA metal ion transporter (MIT) (TC 1.A.35) family.</text>
</comment>
<dbReference type="InterPro" id="IPR004488">
    <property type="entry name" value="Mg/Co-transport_prot_CorA"/>
</dbReference>
<dbReference type="FunFam" id="1.20.58.340:FF:000004">
    <property type="entry name" value="Magnesium transport protein CorA"/>
    <property type="match status" value="1"/>
</dbReference>
<keyword evidence="9 12" id="KW-0472">Membrane</keyword>
<dbReference type="Gene3D" id="3.30.460.20">
    <property type="entry name" value="CorA soluble domain-like"/>
    <property type="match status" value="1"/>
</dbReference>
<gene>
    <name evidence="12 13" type="primary">corA</name>
    <name evidence="13" type="ORF">DWG20_06985</name>
</gene>
<evidence type="ECO:0000256" key="8">
    <source>
        <dbReference type="ARBA" id="ARBA00023065"/>
    </source>
</evidence>
<evidence type="ECO:0000256" key="4">
    <source>
        <dbReference type="ARBA" id="ARBA00022475"/>
    </source>
</evidence>
<dbReference type="PANTHER" id="PTHR46494">
    <property type="entry name" value="CORA FAMILY METAL ION TRANSPORTER (EUROFUNG)"/>
    <property type="match status" value="1"/>
</dbReference>
<dbReference type="NCBIfam" id="TIGR00383">
    <property type="entry name" value="corA"/>
    <property type="match status" value="1"/>
</dbReference>
<evidence type="ECO:0000313" key="14">
    <source>
        <dbReference type="Proteomes" id="UP000254537"/>
    </source>
</evidence>
<keyword evidence="6 12" id="KW-0460">Magnesium</keyword>
<dbReference type="GO" id="GO:0005886">
    <property type="term" value="C:plasma membrane"/>
    <property type="evidence" value="ECO:0007669"/>
    <property type="project" value="UniProtKB-SubCell"/>
</dbReference>
<dbReference type="SUPFAM" id="SSF143865">
    <property type="entry name" value="CorA soluble domain-like"/>
    <property type="match status" value="1"/>
</dbReference>
<evidence type="ECO:0000256" key="12">
    <source>
        <dbReference type="RuleBase" id="RU362010"/>
    </source>
</evidence>
<dbReference type="GO" id="GO:0015095">
    <property type="term" value="F:magnesium ion transmembrane transporter activity"/>
    <property type="evidence" value="ECO:0007669"/>
    <property type="project" value="UniProtKB-UniRule"/>
</dbReference>
<protein>
    <recommendedName>
        <fullName evidence="12">Magnesium transport protein CorA</fullName>
    </recommendedName>
</protein>
<comment type="function">
    <text evidence="11">Mediates influx of magnesium ions. Alternates between open and closed states. Activated by low cytoplasmic Mg(2+) levels. Inactive when cytoplasmic Mg(2+) levels are high.</text>
</comment>
<feature type="transmembrane region" description="Helical" evidence="12">
    <location>
        <begin position="297"/>
        <end position="314"/>
    </location>
</feature>
<organism evidence="13 14">
    <name type="scientific">Crenobacter cavernae</name>
    <dbReference type="NCBI Taxonomy" id="2290923"/>
    <lineage>
        <taxon>Bacteria</taxon>
        <taxon>Pseudomonadati</taxon>
        <taxon>Pseudomonadota</taxon>
        <taxon>Betaproteobacteria</taxon>
        <taxon>Neisseriales</taxon>
        <taxon>Neisseriaceae</taxon>
        <taxon>Crenobacter</taxon>
    </lineage>
</organism>
<dbReference type="CDD" id="cd12830">
    <property type="entry name" value="MtCorA-like"/>
    <property type="match status" value="1"/>
</dbReference>
<dbReference type="EMBL" id="CP031337">
    <property type="protein sequence ID" value="AXK40840.1"/>
    <property type="molecule type" value="Genomic_DNA"/>
</dbReference>
<dbReference type="KEGG" id="ccah:DWG20_06985"/>
<dbReference type="OrthoDB" id="9803416at2"/>
<keyword evidence="3 12" id="KW-0813">Transport</keyword>
<dbReference type="Gene3D" id="1.20.58.340">
    <property type="entry name" value="Magnesium transport protein CorA, transmembrane region"/>
    <property type="match status" value="2"/>
</dbReference>
<evidence type="ECO:0000256" key="2">
    <source>
        <dbReference type="ARBA" id="ARBA00009765"/>
    </source>
</evidence>
<dbReference type="InterPro" id="IPR002523">
    <property type="entry name" value="MgTranspt_CorA/ZnTranspt_ZntB"/>
</dbReference>
<keyword evidence="5 12" id="KW-0812">Transmembrane</keyword>
<dbReference type="GO" id="GO:0050897">
    <property type="term" value="F:cobalt ion binding"/>
    <property type="evidence" value="ECO:0007669"/>
    <property type="project" value="TreeGrafter"/>
</dbReference>
<dbReference type="GO" id="GO:0015087">
    <property type="term" value="F:cobalt ion transmembrane transporter activity"/>
    <property type="evidence" value="ECO:0007669"/>
    <property type="project" value="UniProtKB-UniRule"/>
</dbReference>
<sequence>MLINCAAYQEGQKLADIPQEAISDYVQRPDCFVWVALKDPEAGELEEMREEFGLHELAVEDARNGHQRPKIEEYGDMLFVVMHLLEIDANEQIRIGEIDVFVGANYVLSLRSRSNISFLNVRDRCEREPHLLKFGSGFVLYALMDAVVDRYFPVINALEQELEQIEDGMFTKESSARENIEALYALKRKLTVVQHSTTPLLETVHKLFGGRVPQVCVGMHEYYRDIYDHLERIVKQIEALRDVLNTAIQVNLSLISIDDSAITKKFAAYGALFAMPTMIAGVYGMNFDAMPELKWAYGYPLALASMVAMDILLWRRFRKAGWI</sequence>
<dbReference type="InterPro" id="IPR045863">
    <property type="entry name" value="CorA_TM1_TM2"/>
</dbReference>
<dbReference type="InterPro" id="IPR045861">
    <property type="entry name" value="CorA_cytoplasmic_dom"/>
</dbReference>
<comment type="subcellular location">
    <subcellularLocation>
        <location evidence="1">Cell membrane</location>
        <topology evidence="1">Multi-pass membrane protein</topology>
    </subcellularLocation>
    <subcellularLocation>
        <location evidence="12">Membrane</location>
        <topology evidence="12">Multi-pass membrane protein</topology>
    </subcellularLocation>
</comment>
<evidence type="ECO:0000256" key="5">
    <source>
        <dbReference type="ARBA" id="ARBA00022692"/>
    </source>
</evidence>
<evidence type="ECO:0000256" key="9">
    <source>
        <dbReference type="ARBA" id="ARBA00023136"/>
    </source>
</evidence>
<accession>A0A345YA88</accession>
<evidence type="ECO:0000256" key="1">
    <source>
        <dbReference type="ARBA" id="ARBA00004651"/>
    </source>
</evidence>
<evidence type="ECO:0000256" key="10">
    <source>
        <dbReference type="ARBA" id="ARBA00034269"/>
    </source>
</evidence>
<evidence type="ECO:0000256" key="7">
    <source>
        <dbReference type="ARBA" id="ARBA00022989"/>
    </source>
</evidence>
<evidence type="ECO:0000256" key="3">
    <source>
        <dbReference type="ARBA" id="ARBA00022448"/>
    </source>
</evidence>
<proteinExistence type="inferred from homology"/>
<dbReference type="AlphaFoldDB" id="A0A345YA88"/>
<keyword evidence="8 12" id="KW-0406">Ion transport</keyword>
<reference evidence="13 14" key="1">
    <citation type="submission" date="2018-07" db="EMBL/GenBank/DDBJ databases">
        <title>Crenobacter cavernae sp. nov., isolated from a karst cave.</title>
        <authorList>
            <person name="Zhu H."/>
        </authorList>
    </citation>
    <scope>NUCLEOTIDE SEQUENCE [LARGE SCALE GENOMIC DNA]</scope>
    <source>
        <strain evidence="13 14">K1W11S-77</strain>
    </source>
</reference>
<evidence type="ECO:0000256" key="11">
    <source>
        <dbReference type="ARBA" id="ARBA00045497"/>
    </source>
</evidence>
<dbReference type="Proteomes" id="UP000254537">
    <property type="component" value="Chromosome"/>
</dbReference>